<protein>
    <submittedName>
        <fullName evidence="1">Uncharacterized protein</fullName>
    </submittedName>
</protein>
<accession>A0A931MJA5</accession>
<evidence type="ECO:0000313" key="2">
    <source>
        <dbReference type="Proteomes" id="UP000651050"/>
    </source>
</evidence>
<sequence length="276" mass="31620">MTRDIPARLHVLLARDSTAAVVIRRGPTRHTAVIGWDRQTDQFELGQWLYGRIYERRCDLSPDGKHLIYFAMNGRWESSAKGAWSAISRAPYLKAVSLFAKGDCWHGGGLFRSAKKYWLNDGYGHEVLEDDRRLERDTAYPWHEHYGGECPGVYYIRLQRDGWKLRHTLAQGTVGTTSVFEKRIGEHWTLRKLAHATLQRPVGRGVYFDAHELVDTRTGETIPKHQWEWAEVDGGRLVWAENGCLYAGQFDSKGLGGEKMLHDFTPMKFAKLAAPY</sequence>
<reference evidence="1" key="1">
    <citation type="submission" date="2020-11" db="EMBL/GenBank/DDBJ databases">
        <title>Bacterial whole genome sequence for Caenimonas sp. DR4.4.</title>
        <authorList>
            <person name="Le V."/>
            <person name="Ko S.-R."/>
            <person name="Ahn C.-Y."/>
            <person name="Oh H.-M."/>
        </authorList>
    </citation>
    <scope>NUCLEOTIDE SEQUENCE</scope>
    <source>
        <strain evidence="1">DR4.4</strain>
    </source>
</reference>
<dbReference type="EMBL" id="JADWYS010000001">
    <property type="protein sequence ID" value="MBG9390095.1"/>
    <property type="molecule type" value="Genomic_DNA"/>
</dbReference>
<dbReference type="RefSeq" id="WP_196987853.1">
    <property type="nucleotide sequence ID" value="NZ_JADWYS010000001.1"/>
</dbReference>
<proteinExistence type="predicted"/>
<comment type="caution">
    <text evidence="1">The sequence shown here is derived from an EMBL/GenBank/DDBJ whole genome shotgun (WGS) entry which is preliminary data.</text>
</comment>
<dbReference type="AlphaFoldDB" id="A0A931MJA5"/>
<evidence type="ECO:0000313" key="1">
    <source>
        <dbReference type="EMBL" id="MBG9390095.1"/>
    </source>
</evidence>
<name>A0A931MJA5_9BURK</name>
<dbReference type="Proteomes" id="UP000651050">
    <property type="component" value="Unassembled WGS sequence"/>
</dbReference>
<gene>
    <name evidence="1" type="ORF">I5803_18850</name>
</gene>
<keyword evidence="2" id="KW-1185">Reference proteome</keyword>
<organism evidence="1 2">
    <name type="scientific">Caenimonas aquaedulcis</name>
    <dbReference type="NCBI Taxonomy" id="2793270"/>
    <lineage>
        <taxon>Bacteria</taxon>
        <taxon>Pseudomonadati</taxon>
        <taxon>Pseudomonadota</taxon>
        <taxon>Betaproteobacteria</taxon>
        <taxon>Burkholderiales</taxon>
        <taxon>Comamonadaceae</taxon>
        <taxon>Caenimonas</taxon>
    </lineage>
</organism>